<feature type="domain" description="Helicase ATP-binding" evidence="5">
    <location>
        <begin position="250"/>
        <end position="426"/>
    </location>
</feature>
<evidence type="ECO:0000313" key="7">
    <source>
        <dbReference type="EMBL" id="QDO91315.1"/>
    </source>
</evidence>
<dbReference type="GO" id="GO:0004386">
    <property type="term" value="F:helicase activity"/>
    <property type="evidence" value="ECO:0007669"/>
    <property type="project" value="UniProtKB-KW"/>
</dbReference>
<dbReference type="GO" id="GO:0016787">
    <property type="term" value="F:hydrolase activity"/>
    <property type="evidence" value="ECO:0007669"/>
    <property type="project" value="UniProtKB-KW"/>
</dbReference>
<dbReference type="KEGG" id="dpm:FNV33_04325"/>
<dbReference type="Pfam" id="PF00270">
    <property type="entry name" value="DEAD"/>
    <property type="match status" value="1"/>
</dbReference>
<dbReference type="Gene3D" id="3.40.50.300">
    <property type="entry name" value="P-loop containing nucleotide triphosphate hydrolases"/>
    <property type="match status" value="2"/>
</dbReference>
<evidence type="ECO:0000256" key="2">
    <source>
        <dbReference type="ARBA" id="ARBA00022801"/>
    </source>
</evidence>
<dbReference type="InterPro" id="IPR001650">
    <property type="entry name" value="Helicase_C-like"/>
</dbReference>
<feature type="domain" description="Helicase C-terminal" evidence="6">
    <location>
        <begin position="500"/>
        <end position="722"/>
    </location>
</feature>
<dbReference type="PANTHER" id="PTHR47961">
    <property type="entry name" value="DNA POLYMERASE THETA, PUTATIVE (AFU_ORTHOLOGUE AFUA_1G05260)-RELATED"/>
    <property type="match status" value="1"/>
</dbReference>
<dbReference type="InterPro" id="IPR027417">
    <property type="entry name" value="P-loop_NTPase"/>
</dbReference>
<evidence type="ECO:0000313" key="8">
    <source>
        <dbReference type="Proteomes" id="UP000315953"/>
    </source>
</evidence>
<keyword evidence="1" id="KW-0547">Nucleotide-binding</keyword>
<evidence type="ECO:0000259" key="6">
    <source>
        <dbReference type="PROSITE" id="PS51194"/>
    </source>
</evidence>
<keyword evidence="3 7" id="KW-0347">Helicase</keyword>
<name>A0A516GII8_9LACT</name>
<dbReference type="PROSITE" id="PS51192">
    <property type="entry name" value="HELICASE_ATP_BIND_1"/>
    <property type="match status" value="1"/>
</dbReference>
<gene>
    <name evidence="7" type="ORF">FNV33_04325</name>
</gene>
<dbReference type="EMBL" id="CP041626">
    <property type="protein sequence ID" value="QDO91315.1"/>
    <property type="molecule type" value="Genomic_DNA"/>
</dbReference>
<accession>A0A516GII8</accession>
<dbReference type="GO" id="GO:0005524">
    <property type="term" value="F:ATP binding"/>
    <property type="evidence" value="ECO:0007669"/>
    <property type="project" value="UniProtKB-KW"/>
</dbReference>
<protein>
    <submittedName>
        <fullName evidence="7">DEAD/DEAH box helicase</fullName>
    </submittedName>
</protein>
<keyword evidence="4" id="KW-0067">ATP-binding</keyword>
<organism evidence="7 8">
    <name type="scientific">Dolosigranulum pigrum</name>
    <dbReference type="NCBI Taxonomy" id="29394"/>
    <lineage>
        <taxon>Bacteria</taxon>
        <taxon>Bacillati</taxon>
        <taxon>Bacillota</taxon>
        <taxon>Bacilli</taxon>
        <taxon>Lactobacillales</taxon>
        <taxon>Carnobacteriaceae</taxon>
        <taxon>Dolosigranulum</taxon>
    </lineage>
</organism>
<evidence type="ECO:0000256" key="1">
    <source>
        <dbReference type="ARBA" id="ARBA00022741"/>
    </source>
</evidence>
<evidence type="ECO:0000256" key="4">
    <source>
        <dbReference type="ARBA" id="ARBA00022840"/>
    </source>
</evidence>
<evidence type="ECO:0000259" key="5">
    <source>
        <dbReference type="PROSITE" id="PS51192"/>
    </source>
</evidence>
<dbReference type="RefSeq" id="WP_143333366.1">
    <property type="nucleotide sequence ID" value="NZ_CP041626.1"/>
</dbReference>
<proteinExistence type="predicted"/>
<dbReference type="InterPro" id="IPR014001">
    <property type="entry name" value="Helicase_ATP-bd"/>
</dbReference>
<dbReference type="PROSITE" id="PS51194">
    <property type="entry name" value="HELICASE_CTER"/>
    <property type="match status" value="1"/>
</dbReference>
<reference evidence="7 8" key="1">
    <citation type="submission" date="2019-07" db="EMBL/GenBank/DDBJ databases">
        <title>Genome assembly of a nasal isolate of Dolosigranulum pigrum from a chronic sinusitis patient.</title>
        <authorList>
            <person name="Baig S."/>
            <person name="Overballe-Petersen S."/>
            <person name="Kaspar U."/>
            <person name="Rendboe A."/>
            <person name="de Man T."/>
            <person name="Liu C."/>
            <person name="Price L.B."/>
            <person name="Stegger M."/>
            <person name="Becker K."/>
            <person name="Skytt Andersen P."/>
        </authorList>
    </citation>
    <scope>NUCLEOTIDE SEQUENCE [LARGE SCALE GENOMIC DNA]</scope>
    <source>
        <strain evidence="7 8">83VPs-KB5</strain>
    </source>
</reference>
<keyword evidence="2" id="KW-0378">Hydrolase</keyword>
<dbReference type="InterPro" id="IPR050474">
    <property type="entry name" value="Hel308_SKI2-like"/>
</dbReference>
<dbReference type="SMART" id="SM00487">
    <property type="entry name" value="DEXDc"/>
    <property type="match status" value="1"/>
</dbReference>
<dbReference type="InterPro" id="IPR011545">
    <property type="entry name" value="DEAD/DEAH_box_helicase_dom"/>
</dbReference>
<dbReference type="AlphaFoldDB" id="A0A516GII8"/>
<dbReference type="Proteomes" id="UP000315953">
    <property type="component" value="Chromosome"/>
</dbReference>
<dbReference type="GO" id="GO:0003676">
    <property type="term" value="F:nucleic acid binding"/>
    <property type="evidence" value="ECO:0007669"/>
    <property type="project" value="InterPro"/>
</dbReference>
<sequence>MLIENQSKYYLKKIRAKSKMFEYSVPEELHVNVEDQSNDLILLSIAIIGDVADAIWQQNNPPIILTEKLKEELHFVARFFDSYYQSNLDYEYNDYYILMGAVAYYFCNMNGSSKVLINTISNNFEFNASGLEKIIRWLIDDNYKIHINKIDDKYRKYAEKIINIHNQFFSYNKLEKNNFEEFKKYAYKTGDSRELLFTDIILAILKKKLFNSCITLMPIYTNLPKEKWKNTFINNLKIREMWPSQIILGKNGIFNGKSGVIQMPTSSGKTTSVALAIQSSFLSERTNVVVVVAPFRALCREILFDLEKFFDFDKNVSVTEFSDVPETIGRNLFSFDSVNKKIFVMTPEKLSYILNYNKEIIEHINMIVFDEAHLFDDESRGTDYELLLTTINYYIKKDAQKLLVSAVISNSEQLNEWINDQGVVINNDNIKTAEKSIAFNTFESKGKSSRLSFVNPIKGLEEEFFVPRVVQHQKLEKIGKERKTRYFPDITCDENKHDLNIYYAIKLVKNGSVAIFCSKKNSVNKVLSRFIDLQSRGISLSNFIKQADTNETKKIAGLIKEHLGENNLYFAAMKGIIGHHSGVPNGVRISTEYALRKSLIACVVCTSTLAQGVNLPLKYLIISNIYQSKEVIKVRDFHNLLGRTARAGQQTEGTIILTENVYNQSNNSYKLNQYKHLLNVDNSEDCSSNLLKIVRNIELSNNKQLSFQFIKEHIKLRYLNLEKYSKKRKELIELKETNKEEGEERLYIFDNIESILISLENFILSFLEVEDNSAEIIKSTYGYFLSNDTEKQNLIDIFEIIRSSIDSIDIEDKLIFNKSMLGIMKMKELSKFIGDNIFQIANFSINELIDLIANQINKFKDCKLISKLNDSSIISSLLNLWVSGATYIEIFSYALSKEIKVRRGTKYRTITLDDIISLCNFDFAYHSLSIIQSLIVILDNRGCSDTVIDKLNKIIGRVRYGLPTQISIYVYELGFSDRIISQKIAKKLEGYDCANKNKTKQKIKELEKEIESLLLNYPTYFLDRLKKNIVK</sequence>
<dbReference type="PANTHER" id="PTHR47961:SF6">
    <property type="entry name" value="DNA-DIRECTED DNA POLYMERASE"/>
    <property type="match status" value="1"/>
</dbReference>
<dbReference type="SMART" id="SM00490">
    <property type="entry name" value="HELICc"/>
    <property type="match status" value="1"/>
</dbReference>
<evidence type="ECO:0000256" key="3">
    <source>
        <dbReference type="ARBA" id="ARBA00022806"/>
    </source>
</evidence>
<dbReference type="SUPFAM" id="SSF52540">
    <property type="entry name" value="P-loop containing nucleoside triphosphate hydrolases"/>
    <property type="match status" value="1"/>
</dbReference>